<evidence type="ECO:0008006" key="12">
    <source>
        <dbReference type="Google" id="ProtNLM"/>
    </source>
</evidence>
<evidence type="ECO:0000256" key="3">
    <source>
        <dbReference type="ARBA" id="ARBA00022741"/>
    </source>
</evidence>
<feature type="domain" description="NB-ARC" evidence="7">
    <location>
        <begin position="177"/>
        <end position="302"/>
    </location>
</feature>
<evidence type="ECO:0000256" key="5">
    <source>
        <dbReference type="ARBA" id="ARBA00022840"/>
    </source>
</evidence>
<dbReference type="PANTHER" id="PTHR36766:SF45">
    <property type="entry name" value="NB-ARC DOMAIN-CONTAINING PROTEIN"/>
    <property type="match status" value="1"/>
</dbReference>
<evidence type="ECO:0000256" key="4">
    <source>
        <dbReference type="ARBA" id="ARBA00022821"/>
    </source>
</evidence>
<dbReference type="OrthoDB" id="851998at2759"/>
<dbReference type="Pfam" id="PF18052">
    <property type="entry name" value="Rx_N"/>
    <property type="match status" value="1"/>
</dbReference>
<dbReference type="Pfam" id="PF00931">
    <property type="entry name" value="NB-ARC"/>
    <property type="match status" value="1"/>
</dbReference>
<gene>
    <name evidence="10" type="ORF">POTOM_054511</name>
</gene>
<dbReference type="GO" id="GO:0005524">
    <property type="term" value="F:ATP binding"/>
    <property type="evidence" value="ECO:0007669"/>
    <property type="project" value="UniProtKB-KW"/>
</dbReference>
<proteinExistence type="predicted"/>
<evidence type="ECO:0000256" key="6">
    <source>
        <dbReference type="SAM" id="MobiDB-lite"/>
    </source>
</evidence>
<dbReference type="GO" id="GO:0006952">
    <property type="term" value="P:defense response"/>
    <property type="evidence" value="ECO:0007669"/>
    <property type="project" value="UniProtKB-KW"/>
</dbReference>
<dbReference type="InterPro" id="IPR041118">
    <property type="entry name" value="Rx_N"/>
</dbReference>
<dbReference type="InterPro" id="IPR056789">
    <property type="entry name" value="LRR_R13L1-DRL21"/>
</dbReference>
<dbReference type="EMBL" id="JAAWWB010000034">
    <property type="protein sequence ID" value="KAG6741278.1"/>
    <property type="molecule type" value="Genomic_DNA"/>
</dbReference>
<dbReference type="PANTHER" id="PTHR36766">
    <property type="entry name" value="PLANT BROAD-SPECTRUM MILDEW RESISTANCE PROTEIN RPW8"/>
    <property type="match status" value="1"/>
</dbReference>
<keyword evidence="11" id="KW-1185">Reference proteome</keyword>
<evidence type="ECO:0000259" key="7">
    <source>
        <dbReference type="Pfam" id="PF00931"/>
    </source>
</evidence>
<dbReference type="InterPro" id="IPR002182">
    <property type="entry name" value="NB-ARC"/>
</dbReference>
<feature type="region of interest" description="Disordered" evidence="6">
    <location>
        <begin position="918"/>
        <end position="946"/>
    </location>
</feature>
<keyword evidence="5" id="KW-0067">ATP-binding</keyword>
<evidence type="ECO:0000259" key="9">
    <source>
        <dbReference type="Pfam" id="PF25019"/>
    </source>
</evidence>
<keyword evidence="3" id="KW-0547">Nucleotide-binding</keyword>
<dbReference type="Proteomes" id="UP000886885">
    <property type="component" value="Chromosome 17D"/>
</dbReference>
<evidence type="ECO:0000259" key="8">
    <source>
        <dbReference type="Pfam" id="PF18052"/>
    </source>
</evidence>
<protein>
    <recommendedName>
        <fullName evidence="12">Disease resistance RPP13-like protein 1</fullName>
    </recommendedName>
</protein>
<keyword evidence="4" id="KW-0611">Plant defense</keyword>
<dbReference type="GO" id="GO:0043531">
    <property type="term" value="F:ADP binding"/>
    <property type="evidence" value="ECO:0007669"/>
    <property type="project" value="InterPro"/>
</dbReference>
<comment type="caution">
    <text evidence="10">The sequence shown here is derived from an EMBL/GenBank/DDBJ whole genome shotgun (WGS) entry which is preliminary data.</text>
</comment>
<reference evidence="10" key="1">
    <citation type="journal article" date="2020" name="bioRxiv">
        <title>Hybrid origin of Populus tomentosa Carr. identified through genome sequencing and phylogenomic analysis.</title>
        <authorList>
            <person name="An X."/>
            <person name="Gao K."/>
            <person name="Chen Z."/>
            <person name="Li J."/>
            <person name="Yang X."/>
            <person name="Yang X."/>
            <person name="Zhou J."/>
            <person name="Guo T."/>
            <person name="Zhao T."/>
            <person name="Huang S."/>
            <person name="Miao D."/>
            <person name="Khan W.U."/>
            <person name="Rao P."/>
            <person name="Ye M."/>
            <person name="Lei B."/>
            <person name="Liao W."/>
            <person name="Wang J."/>
            <person name="Ji L."/>
            <person name="Li Y."/>
            <person name="Guo B."/>
            <person name="Mustafa N.S."/>
            <person name="Li S."/>
            <person name="Yun Q."/>
            <person name="Keller S.R."/>
            <person name="Mao J."/>
            <person name="Zhang R."/>
            <person name="Strauss S.H."/>
        </authorList>
    </citation>
    <scope>NUCLEOTIDE SEQUENCE</scope>
    <source>
        <strain evidence="10">GM15</strain>
        <tissue evidence="10">Leaf</tissue>
    </source>
</reference>
<keyword evidence="1" id="KW-0433">Leucine-rich repeat</keyword>
<evidence type="ECO:0000256" key="2">
    <source>
        <dbReference type="ARBA" id="ARBA00022737"/>
    </source>
</evidence>
<evidence type="ECO:0000256" key="1">
    <source>
        <dbReference type="ARBA" id="ARBA00022614"/>
    </source>
</evidence>
<evidence type="ECO:0000313" key="10">
    <source>
        <dbReference type="EMBL" id="KAG6741278.1"/>
    </source>
</evidence>
<feature type="domain" description="R13L1/DRL21-like LRR repeat region" evidence="9">
    <location>
        <begin position="512"/>
        <end position="635"/>
    </location>
</feature>
<dbReference type="Pfam" id="PF25019">
    <property type="entry name" value="LRR_R13L1-DRL21"/>
    <property type="match status" value="1"/>
</dbReference>
<accession>A0A8X7XVA2</accession>
<organism evidence="10 11">
    <name type="scientific">Populus tomentosa</name>
    <name type="common">Chinese white poplar</name>
    <dbReference type="NCBI Taxonomy" id="118781"/>
    <lineage>
        <taxon>Eukaryota</taxon>
        <taxon>Viridiplantae</taxon>
        <taxon>Streptophyta</taxon>
        <taxon>Embryophyta</taxon>
        <taxon>Tracheophyta</taxon>
        <taxon>Spermatophyta</taxon>
        <taxon>Magnoliopsida</taxon>
        <taxon>eudicotyledons</taxon>
        <taxon>Gunneridae</taxon>
        <taxon>Pentapetalae</taxon>
        <taxon>rosids</taxon>
        <taxon>fabids</taxon>
        <taxon>Malpighiales</taxon>
        <taxon>Salicaceae</taxon>
        <taxon>Saliceae</taxon>
        <taxon>Populus</taxon>
    </lineage>
</organism>
<sequence length="1295" mass="146565">MALELIGGSILTAVIDVLVDRLASRQVLGFFKSHELDDGLLEKMKETLNTVNGLLDDAEEKQITKLAVKNWLTDVKHAVYEADDILEEIDYEYLRSKDIDTPRPDSNWVRDLVPFLNPANRRMKEMGAELQKILEKLERLLKLKGDLRHIEGTGGWRPLSEKTTPLVNEPDVYGRDSDKEAIMECLLTQHNMDGSNLCAVPIVGMGGIGKTTLAQLIYNDRRVEQCFQIKAWVWASQQFDVARIIQDILDKIHASTCRTKEPDESLMEAVKGKKLLLVLDDAWNIEYTEWDKLLLPLRYVEQGNFSMHDIVSDLAEYASGEFCFKLVINESSSGLEGEHSCSLPERTRYLSITSGAAYGGRLRIFRSIHGVQHLRALLPLNFFGEDDSEELNDILPNLKRLRMLSLRHLEDISSELLNSIGNLKHLRHLDLSYTAIERLPENVCTLYYLQTLLLRECGHLMELPSDISNLVDLQHLDIEGTDMKEMPPKMGKLTKLRTLQYYIVGKESGSSMKELGKLSHIRKRLSIWNLRDVANAQDALDADLKGKKKIEGLGLMWDGNTDDTQHEREVLEKLEPSENVKDLLIRGYGGTTFPGWLGNSSFSNMVAVALYGCTNCIHLPPLGQLPSLEELEIEGFDDVVEVGSEFYRSDPSMEKPFKSLKKLKFKGMKRWQKWNTDVAGAFPHLAKLLIEDCPELTNALPSHLPCLWSLYIKECPQLVVSIPEAPMLIEINVSEGDESRIFGISVQSSTRYLHFRGDPQLKGMEQMSHLDPSSFTEIIIEGCTSFKCCQLDLLPQVSTLTIEHCPNLESLCIGERPVPALCHLTISHCPKLVSFPKGGLAAPDLTRLVLEGCLYLKSLPENMRSLLPSLQDLHLILLPEVDSFPEGGLPSKLNTLWIVDFIKLSSLSRFMFAGNDGTIPEPKLPNPEMRRNPQPEPAEVLDRRSQTSQGKKMEEVLLRWEGQPKEDAVWVGEECRLENLKSLDDELHHLTSLQRLSIEGCPKLESISELALPSSLEYLYLRNLESLDYKGLHHLTSLVKLKIKSCPKVEFISEQVLPSSPEYRGLHYLTSLRNLSIESYPTLERISEQALPSSLECLHLCKLESLDSIGLQHLTSLHKLKIGSCPKLESLQGLPSSLEFLQLWDQQDGDYKELRHLTSLRKIKIRRSLKLESLQEGTLPSSLEDLEIWDLKDLDYKGFRHLTSLRELHICSSPKLESVPGEKLPSSLVSLQISAMINLKSVIGLQHLTSLRKLIISDCPELEDLPMAWLSRSRSDIRRCPKLDYAREQANCCIS</sequence>
<name>A0A8X7XVA2_POPTO</name>
<evidence type="ECO:0000313" key="11">
    <source>
        <dbReference type="Proteomes" id="UP000886885"/>
    </source>
</evidence>
<feature type="domain" description="Disease resistance N-terminal" evidence="8">
    <location>
        <begin position="11"/>
        <end position="98"/>
    </location>
</feature>
<dbReference type="InterPro" id="IPR006553">
    <property type="entry name" value="Leu-rich_rpt_Cys-con_subtyp"/>
</dbReference>
<dbReference type="SMART" id="SM00367">
    <property type="entry name" value="LRR_CC"/>
    <property type="match status" value="5"/>
</dbReference>
<keyword evidence="2" id="KW-0677">Repeat</keyword>